<reference evidence="2 3" key="1">
    <citation type="submission" date="2017-10" db="EMBL/GenBank/DDBJ databases">
        <title>The draft genome sequence of Lewinella marina KCTC 32374.</title>
        <authorList>
            <person name="Wang K."/>
        </authorList>
    </citation>
    <scope>NUCLEOTIDE SEQUENCE [LARGE SCALE GENOMIC DNA]</scope>
    <source>
        <strain evidence="2 3">MKG-38</strain>
    </source>
</reference>
<dbReference type="RefSeq" id="WP_099104837.1">
    <property type="nucleotide sequence ID" value="NZ_JAATJF010000001.1"/>
</dbReference>
<keyword evidence="1" id="KW-0732">Signal</keyword>
<organism evidence="2 3">
    <name type="scientific">Neolewinella marina</name>
    <dbReference type="NCBI Taxonomy" id="438751"/>
    <lineage>
        <taxon>Bacteria</taxon>
        <taxon>Pseudomonadati</taxon>
        <taxon>Bacteroidota</taxon>
        <taxon>Saprospiria</taxon>
        <taxon>Saprospirales</taxon>
        <taxon>Lewinellaceae</taxon>
        <taxon>Neolewinella</taxon>
    </lineage>
</organism>
<proteinExistence type="predicted"/>
<feature type="signal peptide" evidence="1">
    <location>
        <begin position="1"/>
        <end position="20"/>
    </location>
</feature>
<feature type="chain" id="PRO_5013551476" evidence="1">
    <location>
        <begin position="21"/>
        <end position="411"/>
    </location>
</feature>
<dbReference type="InterPro" id="IPR032342">
    <property type="entry name" value="DUF4861"/>
</dbReference>
<dbReference type="Proteomes" id="UP000226437">
    <property type="component" value="Unassembled WGS sequence"/>
</dbReference>
<protein>
    <submittedName>
        <fullName evidence="2">DUF4861 domain-containing protein</fullName>
    </submittedName>
</protein>
<dbReference type="Pfam" id="PF16153">
    <property type="entry name" value="DUF4861"/>
    <property type="match status" value="1"/>
</dbReference>
<name>A0A2G0CIT1_9BACT</name>
<dbReference type="OrthoDB" id="846806at2"/>
<accession>A0A2G0CIT1</accession>
<keyword evidence="3" id="KW-1185">Reference proteome</keyword>
<evidence type="ECO:0000256" key="1">
    <source>
        <dbReference type="SAM" id="SignalP"/>
    </source>
</evidence>
<dbReference type="AlphaFoldDB" id="A0A2G0CIT1"/>
<evidence type="ECO:0000313" key="3">
    <source>
        <dbReference type="Proteomes" id="UP000226437"/>
    </source>
</evidence>
<sequence length="411" mass="45461">MLRPISFTLLFLGTTLGLTAQAPATFSVANPLPVPRPDATLVLTATDVRGHLGLDPTRGLRFTHDGRDVPFQPVDRDRDGVPEAFTLLLDLKAGEKQTIAVRHLAVGEAAPTFPRRTQAEVSHKVDGRWQDREYQGGSFVNVDSLAVPPEHTDHSWFIRYEGPGWESDLVGYRFYLDWRNATDVFGKKTTDLTLQDVGQDGFDSYHEASDWGMDVLKVGKALGVGSLATWHDGRALRVEETDSVSATIVASGPVESMVRTRYHGWRVGPRVSDVTSELSIAAGSRLTRHDVSLSAPLPNLATGIVKLEQGEVLQGEAGQWAYLATWGPQSLAGDLLGLAVVYRTADRQLVTEDNHSHVVVLTPHDQQLTYYFLATWEQDTRPIRTREAFVAYLNDQLQRLNSPLAPSFSRR</sequence>
<dbReference type="EMBL" id="PDLO01000001">
    <property type="protein sequence ID" value="PHK99858.1"/>
    <property type="molecule type" value="Genomic_DNA"/>
</dbReference>
<gene>
    <name evidence="2" type="ORF">CGL56_02095</name>
</gene>
<comment type="caution">
    <text evidence="2">The sequence shown here is derived from an EMBL/GenBank/DDBJ whole genome shotgun (WGS) entry which is preliminary data.</text>
</comment>
<evidence type="ECO:0000313" key="2">
    <source>
        <dbReference type="EMBL" id="PHK99858.1"/>
    </source>
</evidence>